<reference evidence="3" key="1">
    <citation type="journal article" date="2005" name="Nature">
        <title>The map-based sequence of the rice genome.</title>
        <authorList>
            <consortium name="International rice genome sequencing project (IRGSP)"/>
            <person name="Matsumoto T."/>
            <person name="Wu J."/>
            <person name="Kanamori H."/>
            <person name="Katayose Y."/>
            <person name="Fujisawa M."/>
            <person name="Namiki N."/>
            <person name="Mizuno H."/>
            <person name="Yamamoto K."/>
            <person name="Antonio B.A."/>
            <person name="Baba T."/>
            <person name="Sakata K."/>
            <person name="Nagamura Y."/>
            <person name="Aoki H."/>
            <person name="Arikawa K."/>
            <person name="Arita K."/>
            <person name="Bito T."/>
            <person name="Chiden Y."/>
            <person name="Fujitsuka N."/>
            <person name="Fukunaka R."/>
            <person name="Hamada M."/>
            <person name="Harada C."/>
            <person name="Hayashi A."/>
            <person name="Hijishita S."/>
            <person name="Honda M."/>
            <person name="Hosokawa S."/>
            <person name="Ichikawa Y."/>
            <person name="Idonuma A."/>
            <person name="Iijima M."/>
            <person name="Ikeda M."/>
            <person name="Ikeno M."/>
            <person name="Ito K."/>
            <person name="Ito S."/>
            <person name="Ito T."/>
            <person name="Ito Y."/>
            <person name="Ito Y."/>
            <person name="Iwabuchi A."/>
            <person name="Kamiya K."/>
            <person name="Karasawa W."/>
            <person name="Kurita K."/>
            <person name="Katagiri S."/>
            <person name="Kikuta A."/>
            <person name="Kobayashi H."/>
            <person name="Kobayashi N."/>
            <person name="Machita K."/>
            <person name="Maehara T."/>
            <person name="Masukawa M."/>
            <person name="Mizubayashi T."/>
            <person name="Mukai Y."/>
            <person name="Nagasaki H."/>
            <person name="Nagata Y."/>
            <person name="Naito S."/>
            <person name="Nakashima M."/>
            <person name="Nakama Y."/>
            <person name="Nakamichi Y."/>
            <person name="Nakamura M."/>
            <person name="Meguro A."/>
            <person name="Negishi M."/>
            <person name="Ohta I."/>
            <person name="Ohta T."/>
            <person name="Okamoto M."/>
            <person name="Ono N."/>
            <person name="Saji S."/>
            <person name="Sakaguchi M."/>
            <person name="Sakai K."/>
            <person name="Shibata M."/>
            <person name="Shimokawa T."/>
            <person name="Song J."/>
            <person name="Takazaki Y."/>
            <person name="Terasawa K."/>
            <person name="Tsugane M."/>
            <person name="Tsuji K."/>
            <person name="Ueda S."/>
            <person name="Waki K."/>
            <person name="Yamagata H."/>
            <person name="Yamamoto M."/>
            <person name="Yamamoto S."/>
            <person name="Yamane H."/>
            <person name="Yoshiki S."/>
            <person name="Yoshihara R."/>
            <person name="Yukawa K."/>
            <person name="Zhong H."/>
            <person name="Yano M."/>
            <person name="Yuan Q."/>
            <person name="Ouyang S."/>
            <person name="Liu J."/>
            <person name="Jones K.M."/>
            <person name="Gansberger K."/>
            <person name="Moffat K."/>
            <person name="Hill J."/>
            <person name="Bera J."/>
            <person name="Fadrosh D."/>
            <person name="Jin S."/>
            <person name="Johri S."/>
            <person name="Kim M."/>
            <person name="Overton L."/>
            <person name="Reardon M."/>
            <person name="Tsitrin T."/>
            <person name="Vuong H."/>
            <person name="Weaver B."/>
            <person name="Ciecko A."/>
            <person name="Tallon L."/>
            <person name="Jackson J."/>
            <person name="Pai G."/>
            <person name="Aken S.V."/>
            <person name="Utterback T."/>
            <person name="Reidmuller S."/>
            <person name="Feldblyum T."/>
            <person name="Hsiao J."/>
            <person name="Zismann V."/>
            <person name="Iobst S."/>
            <person name="de Vazeille A.R."/>
            <person name="Buell C.R."/>
            <person name="Ying K."/>
            <person name="Li Y."/>
            <person name="Lu T."/>
            <person name="Huang Y."/>
            <person name="Zhao Q."/>
            <person name="Feng Q."/>
            <person name="Zhang L."/>
            <person name="Zhu J."/>
            <person name="Weng Q."/>
            <person name="Mu J."/>
            <person name="Lu Y."/>
            <person name="Fan D."/>
            <person name="Liu Y."/>
            <person name="Guan J."/>
            <person name="Zhang Y."/>
            <person name="Yu S."/>
            <person name="Liu X."/>
            <person name="Zhang Y."/>
            <person name="Hong G."/>
            <person name="Han B."/>
            <person name="Choisne N."/>
            <person name="Demange N."/>
            <person name="Orjeda G."/>
            <person name="Samain S."/>
            <person name="Cattolico L."/>
            <person name="Pelletier E."/>
            <person name="Couloux A."/>
            <person name="Segurens B."/>
            <person name="Wincker P."/>
            <person name="D'Hont A."/>
            <person name="Scarpelli C."/>
            <person name="Weissenbach J."/>
            <person name="Salanoubat M."/>
            <person name="Quetier F."/>
            <person name="Yu Y."/>
            <person name="Kim H.R."/>
            <person name="Rambo T."/>
            <person name="Currie J."/>
            <person name="Collura K."/>
            <person name="Luo M."/>
            <person name="Yang T."/>
            <person name="Ammiraju J.S.S."/>
            <person name="Engler F."/>
            <person name="Soderlund C."/>
            <person name="Wing R.A."/>
            <person name="Palmer L.E."/>
            <person name="de la Bastide M."/>
            <person name="Spiegel L."/>
            <person name="Nascimento L."/>
            <person name="Zutavern T."/>
            <person name="O'Shaughnessy A."/>
            <person name="Dike S."/>
            <person name="Dedhia N."/>
            <person name="Preston R."/>
            <person name="Balija V."/>
            <person name="McCombie W.R."/>
            <person name="Chow T."/>
            <person name="Chen H."/>
            <person name="Chung M."/>
            <person name="Chen C."/>
            <person name="Shaw J."/>
            <person name="Wu H."/>
            <person name="Hsiao K."/>
            <person name="Chao Y."/>
            <person name="Chu M."/>
            <person name="Cheng C."/>
            <person name="Hour A."/>
            <person name="Lee P."/>
            <person name="Lin S."/>
            <person name="Lin Y."/>
            <person name="Liou J."/>
            <person name="Liu S."/>
            <person name="Hsing Y."/>
            <person name="Raghuvanshi S."/>
            <person name="Mohanty A."/>
            <person name="Bharti A.K."/>
            <person name="Gaur A."/>
            <person name="Gupta V."/>
            <person name="Kumar D."/>
            <person name="Ravi V."/>
            <person name="Vij S."/>
            <person name="Kapur A."/>
            <person name="Khurana P."/>
            <person name="Khurana P."/>
            <person name="Khurana J.P."/>
            <person name="Tyagi A.K."/>
            <person name="Gaikwad K."/>
            <person name="Singh A."/>
            <person name="Dalal V."/>
            <person name="Srivastava S."/>
            <person name="Dixit A."/>
            <person name="Pal A.K."/>
            <person name="Ghazi I.A."/>
            <person name="Yadav M."/>
            <person name="Pandit A."/>
            <person name="Bhargava A."/>
            <person name="Sureshbabu K."/>
            <person name="Batra K."/>
            <person name="Sharma T.R."/>
            <person name="Mohapatra T."/>
            <person name="Singh N.K."/>
            <person name="Messing J."/>
            <person name="Nelson A.B."/>
            <person name="Fuks G."/>
            <person name="Kavchok S."/>
            <person name="Keizer G."/>
            <person name="Linton E."/>
            <person name="Llaca V."/>
            <person name="Song R."/>
            <person name="Tanyolac B."/>
            <person name="Young S."/>
            <person name="Ho-Il K."/>
            <person name="Hahn J.H."/>
            <person name="Sangsakoo G."/>
            <person name="Vanavichit A."/>
            <person name="de Mattos Luiz.A.T."/>
            <person name="Zimmer P.D."/>
            <person name="Malone G."/>
            <person name="Dellagostin O."/>
            <person name="de Oliveira A.C."/>
            <person name="Bevan M."/>
            <person name="Bancroft I."/>
            <person name="Minx P."/>
            <person name="Cordum H."/>
            <person name="Wilson R."/>
            <person name="Cheng Z."/>
            <person name="Jin W."/>
            <person name="Jiang J."/>
            <person name="Leong S.A."/>
            <person name="Iwama H."/>
            <person name="Gojobori T."/>
            <person name="Itoh T."/>
            <person name="Niimura Y."/>
            <person name="Fujii Y."/>
            <person name="Habara T."/>
            <person name="Sakai H."/>
            <person name="Sato Y."/>
            <person name="Wilson G."/>
            <person name="Kumar K."/>
            <person name="McCouch S."/>
            <person name="Juretic N."/>
            <person name="Hoen D."/>
            <person name="Wright S."/>
            <person name="Bruskiewich R."/>
            <person name="Bureau T."/>
            <person name="Miyao A."/>
            <person name="Hirochika H."/>
            <person name="Nishikawa T."/>
            <person name="Kadowaki K."/>
            <person name="Sugiura M."/>
            <person name="Burr B."/>
            <person name="Sasaki T."/>
        </authorList>
    </citation>
    <scope>NUCLEOTIDE SEQUENCE [LARGE SCALE GENOMIC DNA]</scope>
    <source>
        <strain evidence="3">cv. Nipponbare</strain>
    </source>
</reference>
<name>Q6ZBC6_ORYSJ</name>
<protein>
    <submittedName>
        <fullName evidence="2">Uncharacterized protein</fullName>
    </submittedName>
</protein>
<evidence type="ECO:0000313" key="3">
    <source>
        <dbReference type="Proteomes" id="UP000000763"/>
    </source>
</evidence>
<evidence type="ECO:0000256" key="1">
    <source>
        <dbReference type="SAM" id="MobiDB-lite"/>
    </source>
</evidence>
<proteinExistence type="predicted"/>
<feature type="region of interest" description="Disordered" evidence="1">
    <location>
        <begin position="153"/>
        <end position="176"/>
    </location>
</feature>
<feature type="region of interest" description="Disordered" evidence="1">
    <location>
        <begin position="1"/>
        <end position="40"/>
    </location>
</feature>
<reference evidence="3" key="2">
    <citation type="journal article" date="2008" name="Nucleic Acids Res.">
        <title>The rice annotation project database (RAP-DB): 2008 update.</title>
        <authorList>
            <consortium name="The rice annotation project (RAP)"/>
        </authorList>
    </citation>
    <scope>GENOME REANNOTATION</scope>
    <source>
        <strain evidence="3">cv. Nipponbare</strain>
    </source>
</reference>
<dbReference type="EMBL" id="AP004636">
    <property type="protein sequence ID" value="BAC99586.1"/>
    <property type="molecule type" value="Genomic_DNA"/>
</dbReference>
<dbReference type="Proteomes" id="UP000000763">
    <property type="component" value="Chromosome 8"/>
</dbReference>
<feature type="compositionally biased region" description="Low complexity" evidence="1">
    <location>
        <begin position="8"/>
        <end position="17"/>
    </location>
</feature>
<dbReference type="AlphaFoldDB" id="Q6ZBC6"/>
<sequence length="258" mass="27759">MESCCNATTTPTIPTSPFSEEKRGELARDDEEDANPPPSSIIHASRVVVTHRALDASSPRHRPGTEGARRALALPLSWLGNKSEGAPITRRLARFCPACIDLLDRCHVCIDLLDRCHVPSLLDHHCGVGRREMRPWQCRRALGRIPLLLDAKEERGNDGGSRAPAPPPSRSSPTEEGLHLLNVGWERKATSRRLVLGGSTTASASSTAATSLASLAAAAARREEGTVELLSASGGSWWEDVEESPASVGWSLFATGRH</sequence>
<evidence type="ECO:0000313" key="2">
    <source>
        <dbReference type="EMBL" id="BAC99586.1"/>
    </source>
</evidence>
<organism evidence="2 3">
    <name type="scientific">Oryza sativa subsp. japonica</name>
    <name type="common">Rice</name>
    <dbReference type="NCBI Taxonomy" id="39947"/>
    <lineage>
        <taxon>Eukaryota</taxon>
        <taxon>Viridiplantae</taxon>
        <taxon>Streptophyta</taxon>
        <taxon>Embryophyta</taxon>
        <taxon>Tracheophyta</taxon>
        <taxon>Spermatophyta</taxon>
        <taxon>Magnoliopsida</taxon>
        <taxon>Liliopsida</taxon>
        <taxon>Poales</taxon>
        <taxon>Poaceae</taxon>
        <taxon>BOP clade</taxon>
        <taxon>Oryzoideae</taxon>
        <taxon>Oryzeae</taxon>
        <taxon>Oryzinae</taxon>
        <taxon>Oryza</taxon>
        <taxon>Oryza sativa</taxon>
    </lineage>
</organism>
<accession>Q6ZBC6</accession>
<gene>
    <name evidence="2" type="primary">P0685B10.29</name>
</gene>